<protein>
    <submittedName>
        <fullName evidence="2">Uncharacterized protein</fullName>
    </submittedName>
</protein>
<accession>A0A381RBI6</accession>
<dbReference type="EMBL" id="UINC01001796">
    <property type="protein sequence ID" value="SUZ88971.1"/>
    <property type="molecule type" value="Genomic_DNA"/>
</dbReference>
<dbReference type="SUPFAM" id="SSF103642">
    <property type="entry name" value="Sec-C motif"/>
    <property type="match status" value="1"/>
</dbReference>
<keyword evidence="1" id="KW-0812">Transmembrane</keyword>
<sequence length="87" mass="9983">MKTNRNDSCPCGSGEKYKNCCEQKRFKSGDKNQLTRWLISAGLGLFLAVFVWGVIEFFATEHPEMEAYKCDNPNCGQIHYRQKVDSN</sequence>
<name>A0A381RBI6_9ZZZZ</name>
<feature type="transmembrane region" description="Helical" evidence="1">
    <location>
        <begin position="34"/>
        <end position="55"/>
    </location>
</feature>
<proteinExistence type="predicted"/>
<evidence type="ECO:0000256" key="1">
    <source>
        <dbReference type="SAM" id="Phobius"/>
    </source>
</evidence>
<organism evidence="2">
    <name type="scientific">marine metagenome</name>
    <dbReference type="NCBI Taxonomy" id="408172"/>
    <lineage>
        <taxon>unclassified sequences</taxon>
        <taxon>metagenomes</taxon>
        <taxon>ecological metagenomes</taxon>
    </lineage>
</organism>
<keyword evidence="1" id="KW-1133">Transmembrane helix</keyword>
<dbReference type="InterPro" id="IPR004027">
    <property type="entry name" value="SEC_C_motif"/>
</dbReference>
<reference evidence="2" key="1">
    <citation type="submission" date="2018-05" db="EMBL/GenBank/DDBJ databases">
        <authorList>
            <person name="Lanie J.A."/>
            <person name="Ng W.-L."/>
            <person name="Kazmierczak K.M."/>
            <person name="Andrzejewski T.M."/>
            <person name="Davidsen T.M."/>
            <person name="Wayne K.J."/>
            <person name="Tettelin H."/>
            <person name="Glass J.I."/>
            <person name="Rusch D."/>
            <person name="Podicherti R."/>
            <person name="Tsui H.-C.T."/>
            <person name="Winkler M.E."/>
        </authorList>
    </citation>
    <scope>NUCLEOTIDE SEQUENCE</scope>
</reference>
<dbReference type="AlphaFoldDB" id="A0A381RBI6"/>
<dbReference type="Gene3D" id="3.10.450.50">
    <property type="match status" value="1"/>
</dbReference>
<dbReference type="Pfam" id="PF02810">
    <property type="entry name" value="SEC-C"/>
    <property type="match status" value="1"/>
</dbReference>
<evidence type="ECO:0000313" key="2">
    <source>
        <dbReference type="EMBL" id="SUZ88971.1"/>
    </source>
</evidence>
<keyword evidence="1" id="KW-0472">Membrane</keyword>
<gene>
    <name evidence="2" type="ORF">METZ01_LOCUS41825</name>
</gene>